<sequence>MSFAGASGARNNWRSGLWSWGAEQRATTADGHSQPLDSIAATRKPPPRDIPHRRLPQASSAQPHSHSLPTARIDPSIDKLPRACGPSTISPPVPSSFERPFHLNAQKLGTPETSALSRIPLPLWLTAGGTGPGLNHLANLKRTSEMKGKGSSAPTPQFAAEFERAGSCDSPEPHADRKVARAHHADRYCHPIFASKDRGRLIISTAIFGHSLTVQIRIHFPSPSAPIAFPVACCSVSRESGEASCLRKPGRRRSPEQTLLVPRCT</sequence>
<dbReference type="Proteomes" id="UP000193067">
    <property type="component" value="Unassembled WGS sequence"/>
</dbReference>
<dbReference type="AlphaFoldDB" id="A0A1Y2J6B7"/>
<feature type="compositionally biased region" description="Polar residues" evidence="1">
    <location>
        <begin position="57"/>
        <end position="68"/>
    </location>
</feature>
<protein>
    <submittedName>
        <fullName evidence="2">Uncharacterized protein</fullName>
    </submittedName>
</protein>
<feature type="region of interest" description="Disordered" evidence="1">
    <location>
        <begin position="246"/>
        <end position="265"/>
    </location>
</feature>
<gene>
    <name evidence="2" type="ORF">PYCCODRAFT_349018</name>
</gene>
<evidence type="ECO:0000313" key="3">
    <source>
        <dbReference type="Proteomes" id="UP000193067"/>
    </source>
</evidence>
<evidence type="ECO:0000313" key="2">
    <source>
        <dbReference type="EMBL" id="OSD07762.1"/>
    </source>
</evidence>
<proteinExistence type="predicted"/>
<evidence type="ECO:0000256" key="1">
    <source>
        <dbReference type="SAM" id="MobiDB-lite"/>
    </source>
</evidence>
<name>A0A1Y2J6B7_TRAC3</name>
<feature type="region of interest" description="Disordered" evidence="1">
    <location>
        <begin position="24"/>
        <end position="98"/>
    </location>
</feature>
<reference evidence="2 3" key="1">
    <citation type="journal article" date="2015" name="Biotechnol. Biofuels">
        <title>Enhanced degradation of softwood versus hardwood by the white-rot fungus Pycnoporus coccineus.</title>
        <authorList>
            <person name="Couturier M."/>
            <person name="Navarro D."/>
            <person name="Chevret D."/>
            <person name="Henrissat B."/>
            <person name="Piumi F."/>
            <person name="Ruiz-Duenas F.J."/>
            <person name="Martinez A.T."/>
            <person name="Grigoriev I.V."/>
            <person name="Riley R."/>
            <person name="Lipzen A."/>
            <person name="Berrin J.G."/>
            <person name="Master E.R."/>
            <person name="Rosso M.N."/>
        </authorList>
    </citation>
    <scope>NUCLEOTIDE SEQUENCE [LARGE SCALE GENOMIC DNA]</scope>
    <source>
        <strain evidence="2 3">BRFM310</strain>
    </source>
</reference>
<keyword evidence="3" id="KW-1185">Reference proteome</keyword>
<dbReference type="EMBL" id="KZ084087">
    <property type="protein sequence ID" value="OSD07762.1"/>
    <property type="molecule type" value="Genomic_DNA"/>
</dbReference>
<organism evidence="2 3">
    <name type="scientific">Trametes coccinea (strain BRFM310)</name>
    <name type="common">Pycnoporus coccineus</name>
    <dbReference type="NCBI Taxonomy" id="1353009"/>
    <lineage>
        <taxon>Eukaryota</taxon>
        <taxon>Fungi</taxon>
        <taxon>Dikarya</taxon>
        <taxon>Basidiomycota</taxon>
        <taxon>Agaricomycotina</taxon>
        <taxon>Agaricomycetes</taxon>
        <taxon>Polyporales</taxon>
        <taxon>Polyporaceae</taxon>
        <taxon>Trametes</taxon>
    </lineage>
</organism>
<accession>A0A1Y2J6B7</accession>